<dbReference type="EMBL" id="CAJNDS010000244">
    <property type="protein sequence ID" value="CAE7033366.1"/>
    <property type="molecule type" value="Genomic_DNA"/>
</dbReference>
<name>A0A812IHT6_9DINO</name>
<dbReference type="Gene3D" id="3.40.50.2000">
    <property type="entry name" value="Glycogen Phosphorylase B"/>
    <property type="match status" value="2"/>
</dbReference>
<dbReference type="InterPro" id="IPR010610">
    <property type="entry name" value="EryCIII-like_C"/>
</dbReference>
<proteinExistence type="predicted"/>
<gene>
    <name evidence="2" type="primary">UGT80A2</name>
    <name evidence="2" type="ORF">SNAT2548_LOCUS3997</name>
</gene>
<dbReference type="InterPro" id="IPR050426">
    <property type="entry name" value="Glycosyltransferase_28"/>
</dbReference>
<dbReference type="PANTHER" id="PTHR48050">
    <property type="entry name" value="STEROL 3-BETA-GLUCOSYLTRANSFERASE"/>
    <property type="match status" value="1"/>
</dbReference>
<dbReference type="AlphaFoldDB" id="A0A812IHT6"/>
<comment type="caution">
    <text evidence="2">The sequence shown here is derived from an EMBL/GenBank/DDBJ whole genome shotgun (WGS) entry which is preliminary data.</text>
</comment>
<accession>A0A812IHT6</accession>
<protein>
    <submittedName>
        <fullName evidence="2">UGT80A2 protein</fullName>
    </submittedName>
</protein>
<dbReference type="OrthoDB" id="5835829at2759"/>
<feature type="domain" description="Erythromycin biosynthesis protein CIII-like C-terminal" evidence="1">
    <location>
        <begin position="273"/>
        <end position="382"/>
    </location>
</feature>
<organism evidence="2 3">
    <name type="scientific">Symbiodinium natans</name>
    <dbReference type="NCBI Taxonomy" id="878477"/>
    <lineage>
        <taxon>Eukaryota</taxon>
        <taxon>Sar</taxon>
        <taxon>Alveolata</taxon>
        <taxon>Dinophyceae</taxon>
        <taxon>Suessiales</taxon>
        <taxon>Symbiodiniaceae</taxon>
        <taxon>Symbiodinium</taxon>
    </lineage>
</organism>
<evidence type="ECO:0000259" key="1">
    <source>
        <dbReference type="Pfam" id="PF06722"/>
    </source>
</evidence>
<dbReference type="GO" id="GO:0016757">
    <property type="term" value="F:glycosyltransferase activity"/>
    <property type="evidence" value="ECO:0007669"/>
    <property type="project" value="UniProtKB-ARBA"/>
</dbReference>
<dbReference type="SUPFAM" id="SSF53756">
    <property type="entry name" value="UDP-Glycosyltransferase/glycogen phosphorylase"/>
    <property type="match status" value="1"/>
</dbReference>
<reference evidence="2" key="1">
    <citation type="submission" date="2021-02" db="EMBL/GenBank/DDBJ databases">
        <authorList>
            <person name="Dougan E. K."/>
            <person name="Rhodes N."/>
            <person name="Thang M."/>
            <person name="Chan C."/>
        </authorList>
    </citation>
    <scope>NUCLEOTIDE SEQUENCE</scope>
</reference>
<dbReference type="PANTHER" id="PTHR48050:SF13">
    <property type="entry name" value="STEROL 3-BETA-GLUCOSYLTRANSFERASE UGT80A2"/>
    <property type="match status" value="1"/>
</dbReference>
<sequence>MVTAKGMLFENLGSDPVAEMLKNPKKNIDMGALTKDHLRNALKACQEHRPEGVIFTTMTHLSCSSVCEALKLPFVITHLVPMAPTSEHAPPVFGTADTWFSWTAHLKWRVFETMAFQMHKKAVQTVRAEFGLGAMSESPILAARRMQVPLIMGYTSALCPRPKDWPEAARITGQWVDSEQEAASSSSQLPQDVSLFLQSAEESGTQVIFVTFGSLLAQCQEIKQFEKLMEALSTAITQAGARALIATKGCEHFAIPGSVQALQQAGKVLLVPGFLPHGAIMSRCLAVICHGGSGTVHTALRAGAVVVVIPGRRGVIDQTFWGARVQRSGVGFGPVCSDMLSVKPRALQSVMEALLKNSEGMKSAAKTMAAFMQSEGGAAEAAEISLTHFAAHPAPTQSS</sequence>
<dbReference type="Pfam" id="PF06722">
    <property type="entry name" value="EryCIII-like_C"/>
    <property type="match status" value="1"/>
</dbReference>
<keyword evidence="3" id="KW-1185">Reference proteome</keyword>
<dbReference type="Proteomes" id="UP000604046">
    <property type="component" value="Unassembled WGS sequence"/>
</dbReference>
<evidence type="ECO:0000313" key="2">
    <source>
        <dbReference type="EMBL" id="CAE7033366.1"/>
    </source>
</evidence>
<evidence type="ECO:0000313" key="3">
    <source>
        <dbReference type="Proteomes" id="UP000604046"/>
    </source>
</evidence>